<reference evidence="7" key="1">
    <citation type="submission" date="2016-08" db="EMBL/GenBank/DDBJ databases">
        <authorList>
            <person name="Varghese N."/>
            <person name="Submissions Spin"/>
        </authorList>
    </citation>
    <scope>NUCLEOTIDE SEQUENCE [LARGE SCALE GENOMIC DNA]</scope>
    <source>
        <strain evidence="7">HAMBI 2975</strain>
    </source>
</reference>
<feature type="region of interest" description="Disordered" evidence="3">
    <location>
        <begin position="297"/>
        <end position="323"/>
    </location>
</feature>
<dbReference type="InterPro" id="IPR029787">
    <property type="entry name" value="Nucleotide_cyclase"/>
</dbReference>
<keyword evidence="4" id="KW-0812">Transmembrane</keyword>
<dbReference type="NCBIfam" id="TIGR00254">
    <property type="entry name" value="GGDEF"/>
    <property type="match status" value="1"/>
</dbReference>
<dbReference type="Pfam" id="PF00990">
    <property type="entry name" value="GGDEF"/>
    <property type="match status" value="1"/>
</dbReference>
<dbReference type="InterPro" id="IPR000160">
    <property type="entry name" value="GGDEF_dom"/>
</dbReference>
<evidence type="ECO:0000313" key="7">
    <source>
        <dbReference type="Proteomes" id="UP000199101"/>
    </source>
</evidence>
<evidence type="ECO:0000256" key="2">
    <source>
        <dbReference type="ARBA" id="ARBA00034247"/>
    </source>
</evidence>
<dbReference type="PANTHER" id="PTHR45138:SF9">
    <property type="entry name" value="DIGUANYLATE CYCLASE DGCM-RELATED"/>
    <property type="match status" value="1"/>
</dbReference>
<dbReference type="InterPro" id="IPR050469">
    <property type="entry name" value="Diguanylate_Cyclase"/>
</dbReference>
<dbReference type="PROSITE" id="PS50887">
    <property type="entry name" value="GGDEF"/>
    <property type="match status" value="1"/>
</dbReference>
<accession>A0A1C3XBE3</accession>
<evidence type="ECO:0000256" key="4">
    <source>
        <dbReference type="SAM" id="Phobius"/>
    </source>
</evidence>
<dbReference type="SUPFAM" id="SSF55073">
    <property type="entry name" value="Nucleotide cyclase"/>
    <property type="match status" value="1"/>
</dbReference>
<organism evidence="6 7">
    <name type="scientific">Rhizobium multihospitium</name>
    <dbReference type="NCBI Taxonomy" id="410764"/>
    <lineage>
        <taxon>Bacteria</taxon>
        <taxon>Pseudomonadati</taxon>
        <taxon>Pseudomonadota</taxon>
        <taxon>Alphaproteobacteria</taxon>
        <taxon>Hyphomicrobiales</taxon>
        <taxon>Rhizobiaceae</taxon>
        <taxon>Rhizobium/Agrobacterium group</taxon>
        <taxon>Rhizobium</taxon>
    </lineage>
</organism>
<name>A0A1C3XBE3_9HYPH</name>
<evidence type="ECO:0000256" key="3">
    <source>
        <dbReference type="SAM" id="MobiDB-lite"/>
    </source>
</evidence>
<dbReference type="EMBL" id="FMAG01000014">
    <property type="protein sequence ID" value="SCB49592.1"/>
    <property type="molecule type" value="Genomic_DNA"/>
</dbReference>
<dbReference type="Gene3D" id="3.30.70.270">
    <property type="match status" value="1"/>
</dbReference>
<feature type="domain" description="GGDEF" evidence="5">
    <location>
        <begin position="154"/>
        <end position="286"/>
    </location>
</feature>
<feature type="transmembrane region" description="Helical" evidence="4">
    <location>
        <begin position="49"/>
        <end position="77"/>
    </location>
</feature>
<proteinExistence type="predicted"/>
<dbReference type="SMART" id="SM00267">
    <property type="entry name" value="GGDEF"/>
    <property type="match status" value="1"/>
</dbReference>
<dbReference type="InterPro" id="IPR043128">
    <property type="entry name" value="Rev_trsase/Diguanyl_cyclase"/>
</dbReference>
<sequence length="323" mass="36324">MEDGIFDPLTLLSKWFESWMPLLLALWTASLGVANYLSSLIGFNLSPLFVLSICLASWHSNWRIGLAVAFVSALVSVGTDREIIFFMPWATITVNLAVHTVSFTIIAAIVSRFRASYEHERFVARRDYVTGVLTRQAFEQKAEEMLRVAQAQGWPMLLVYLDLDGFKGVNDRYGHEAGDEVLKRFAVEGRAALRREDCFGRMGGDEFALLMKLPSIDEGQEVAVNLHRRFSTVLADTGHRVTCSMGALAIEPCVREARMEDLMRNVDDLMYAAKRSGKDGLRYETWTSSSAIRLPLSVDDGETPPKWPRSKRDAHRVARGSRV</sequence>
<feature type="compositionally biased region" description="Basic residues" evidence="3">
    <location>
        <begin position="308"/>
        <end position="323"/>
    </location>
</feature>
<dbReference type="STRING" id="410764.GA0061103_0630"/>
<evidence type="ECO:0000256" key="1">
    <source>
        <dbReference type="ARBA" id="ARBA00012528"/>
    </source>
</evidence>
<dbReference type="OrthoDB" id="9812260at2"/>
<dbReference type="EC" id="2.7.7.65" evidence="1"/>
<feature type="transmembrane region" description="Helical" evidence="4">
    <location>
        <begin position="83"/>
        <end position="110"/>
    </location>
</feature>
<keyword evidence="7" id="KW-1185">Reference proteome</keyword>
<dbReference type="PANTHER" id="PTHR45138">
    <property type="entry name" value="REGULATORY COMPONENTS OF SENSORY TRANSDUCTION SYSTEM"/>
    <property type="match status" value="1"/>
</dbReference>
<keyword evidence="4" id="KW-0472">Membrane</keyword>
<evidence type="ECO:0000313" key="6">
    <source>
        <dbReference type="EMBL" id="SCB49592.1"/>
    </source>
</evidence>
<dbReference type="AlphaFoldDB" id="A0A1C3XBE3"/>
<dbReference type="GO" id="GO:0052621">
    <property type="term" value="F:diguanylate cyclase activity"/>
    <property type="evidence" value="ECO:0007669"/>
    <property type="project" value="UniProtKB-EC"/>
</dbReference>
<evidence type="ECO:0000259" key="5">
    <source>
        <dbReference type="PROSITE" id="PS50887"/>
    </source>
</evidence>
<protein>
    <recommendedName>
        <fullName evidence="1">diguanylate cyclase</fullName>
        <ecNumber evidence="1">2.7.7.65</ecNumber>
    </recommendedName>
</protein>
<gene>
    <name evidence="6" type="ORF">GA0061103_0630</name>
</gene>
<keyword evidence="4" id="KW-1133">Transmembrane helix</keyword>
<dbReference type="CDD" id="cd01949">
    <property type="entry name" value="GGDEF"/>
    <property type="match status" value="1"/>
</dbReference>
<dbReference type="Proteomes" id="UP000199101">
    <property type="component" value="Unassembled WGS sequence"/>
</dbReference>
<comment type="catalytic activity">
    <reaction evidence="2">
        <text>2 GTP = 3',3'-c-di-GMP + 2 diphosphate</text>
        <dbReference type="Rhea" id="RHEA:24898"/>
        <dbReference type="ChEBI" id="CHEBI:33019"/>
        <dbReference type="ChEBI" id="CHEBI:37565"/>
        <dbReference type="ChEBI" id="CHEBI:58805"/>
        <dbReference type="EC" id="2.7.7.65"/>
    </reaction>
</comment>